<name>A0A2K8Z9P5_9BACT</name>
<evidence type="ECO:0000256" key="11">
    <source>
        <dbReference type="ARBA" id="ARBA00023303"/>
    </source>
</evidence>
<dbReference type="OrthoDB" id="7626281at2"/>
<feature type="transmembrane region" description="Helical" evidence="13">
    <location>
        <begin position="173"/>
        <end position="201"/>
    </location>
</feature>
<protein>
    <recommendedName>
        <fullName evidence="16">DUF1211 domain-containing protein</fullName>
    </recommendedName>
</protein>
<comment type="similarity">
    <text evidence="2">Belongs to the TMEM175 family.</text>
</comment>
<keyword evidence="11" id="KW-0407">Ion channel</keyword>
<dbReference type="RefSeq" id="WP_100993135.1">
    <property type="nucleotide sequence ID" value="NZ_CP025096.1"/>
</dbReference>
<evidence type="ECO:0000256" key="6">
    <source>
        <dbReference type="ARBA" id="ARBA00022826"/>
    </source>
</evidence>
<dbReference type="EMBL" id="CP025096">
    <property type="protein sequence ID" value="AUD06596.1"/>
    <property type="molecule type" value="Genomic_DNA"/>
</dbReference>
<evidence type="ECO:0000256" key="8">
    <source>
        <dbReference type="ARBA" id="ARBA00022989"/>
    </source>
</evidence>
<evidence type="ECO:0000256" key="4">
    <source>
        <dbReference type="ARBA" id="ARBA00022538"/>
    </source>
</evidence>
<keyword evidence="9" id="KW-0406">Ion transport</keyword>
<keyword evidence="10 13" id="KW-0472">Membrane</keyword>
<proteinExistence type="inferred from homology"/>
<evidence type="ECO:0000256" key="13">
    <source>
        <dbReference type="SAM" id="Phobius"/>
    </source>
</evidence>
<keyword evidence="6" id="KW-0631">Potassium channel</keyword>
<keyword evidence="7" id="KW-0630">Potassium</keyword>
<dbReference type="Pfam" id="PF06736">
    <property type="entry name" value="TMEM175"/>
    <property type="match status" value="1"/>
</dbReference>
<evidence type="ECO:0000256" key="1">
    <source>
        <dbReference type="ARBA" id="ARBA00004141"/>
    </source>
</evidence>
<dbReference type="PANTHER" id="PTHR31462">
    <property type="entry name" value="ENDOSOMAL/LYSOSOMAL POTASSIUM CHANNEL TMEM175"/>
    <property type="match status" value="1"/>
</dbReference>
<keyword evidence="15" id="KW-1185">Reference proteome</keyword>
<dbReference type="InterPro" id="IPR010617">
    <property type="entry name" value="TMEM175-like"/>
</dbReference>
<keyword evidence="4" id="KW-0633">Potassium transport</keyword>
<dbReference type="PANTHER" id="PTHR31462:SF5">
    <property type="entry name" value="ENDOSOMAL_LYSOSOMAL PROTON CHANNEL TMEM175"/>
    <property type="match status" value="1"/>
</dbReference>
<evidence type="ECO:0000256" key="5">
    <source>
        <dbReference type="ARBA" id="ARBA00022692"/>
    </source>
</evidence>
<dbReference type="KEGG" id="spir:CWM47_34960"/>
<evidence type="ECO:0000313" key="15">
    <source>
        <dbReference type="Proteomes" id="UP000232883"/>
    </source>
</evidence>
<keyword evidence="8 13" id="KW-1133">Transmembrane helix</keyword>
<evidence type="ECO:0008006" key="16">
    <source>
        <dbReference type="Google" id="ProtNLM"/>
    </source>
</evidence>
<evidence type="ECO:0000313" key="14">
    <source>
        <dbReference type="EMBL" id="AUD06596.1"/>
    </source>
</evidence>
<accession>A0A2K8Z9P5</accession>
<feature type="transmembrane region" description="Helical" evidence="13">
    <location>
        <begin position="55"/>
        <end position="74"/>
    </location>
</feature>
<evidence type="ECO:0000256" key="2">
    <source>
        <dbReference type="ARBA" id="ARBA00006920"/>
    </source>
</evidence>
<gene>
    <name evidence="14" type="ORF">CWM47_34960</name>
</gene>
<reference evidence="14 15" key="1">
    <citation type="submission" date="2017-11" db="EMBL/GenBank/DDBJ databases">
        <title>Taxonomic description and genome sequences of Spirosoma HA7 sp. nov., isolated from pollen microhabitat of Corylus avellana.</title>
        <authorList>
            <person name="Ambika Manirajan B."/>
            <person name="Suarez C."/>
            <person name="Ratering S."/>
            <person name="Geissler-Plaum R."/>
            <person name="Cardinale M."/>
            <person name="Sylvia S."/>
        </authorList>
    </citation>
    <scope>NUCLEOTIDE SEQUENCE [LARGE SCALE GENOMIC DNA]</scope>
    <source>
        <strain evidence="14 15">HA7</strain>
    </source>
</reference>
<keyword evidence="3" id="KW-0813">Transport</keyword>
<organism evidence="14 15">
    <name type="scientific">Spirosoma pollinicola</name>
    <dbReference type="NCBI Taxonomy" id="2057025"/>
    <lineage>
        <taxon>Bacteria</taxon>
        <taxon>Pseudomonadati</taxon>
        <taxon>Bacteroidota</taxon>
        <taxon>Cytophagia</taxon>
        <taxon>Cytophagales</taxon>
        <taxon>Cytophagaceae</taxon>
        <taxon>Spirosoma</taxon>
    </lineage>
</organism>
<evidence type="ECO:0000256" key="9">
    <source>
        <dbReference type="ARBA" id="ARBA00023065"/>
    </source>
</evidence>
<evidence type="ECO:0000256" key="3">
    <source>
        <dbReference type="ARBA" id="ARBA00022448"/>
    </source>
</evidence>
<comment type="subcellular location">
    <subcellularLocation>
        <location evidence="1">Membrane</location>
        <topology evidence="1">Multi-pass membrane protein</topology>
    </subcellularLocation>
</comment>
<comment type="catalytic activity">
    <reaction evidence="12">
        <text>K(+)(in) = K(+)(out)</text>
        <dbReference type="Rhea" id="RHEA:29463"/>
        <dbReference type="ChEBI" id="CHEBI:29103"/>
    </reaction>
</comment>
<evidence type="ECO:0000256" key="7">
    <source>
        <dbReference type="ARBA" id="ARBA00022958"/>
    </source>
</evidence>
<sequence length="210" mass="23388">MEKDTTRIEAFSDGIFAVAITLLAIDLSLDISDIEAHHSLKTTTADELEQRLMALWPKVFAYVNSFASVLLIWMSHHRMFKLLRTTSNRLILANGLLLLVVASLPFPTKTMGEFLGTDAQKTAILLYVGYTVVIAMLFLLLMRVITSSKRDLLLPGISSKTITGIRQGLRIGLLLCSVIFIITLFVPLMGLALSFCMWVFWAFSSTEKAV</sequence>
<dbReference type="AlphaFoldDB" id="A0A2K8Z9P5"/>
<feature type="transmembrane region" description="Helical" evidence="13">
    <location>
        <begin position="86"/>
        <end position="104"/>
    </location>
</feature>
<keyword evidence="5 13" id="KW-0812">Transmembrane</keyword>
<dbReference type="Proteomes" id="UP000232883">
    <property type="component" value="Chromosome"/>
</dbReference>
<feature type="transmembrane region" description="Helical" evidence="13">
    <location>
        <begin position="124"/>
        <end position="145"/>
    </location>
</feature>
<dbReference type="GO" id="GO:0015252">
    <property type="term" value="F:proton channel activity"/>
    <property type="evidence" value="ECO:0007669"/>
    <property type="project" value="InterPro"/>
</dbReference>
<evidence type="ECO:0000256" key="10">
    <source>
        <dbReference type="ARBA" id="ARBA00023136"/>
    </source>
</evidence>
<evidence type="ECO:0000256" key="12">
    <source>
        <dbReference type="ARBA" id="ARBA00034430"/>
    </source>
</evidence>
<dbReference type="GO" id="GO:0016020">
    <property type="term" value="C:membrane"/>
    <property type="evidence" value="ECO:0007669"/>
    <property type="project" value="UniProtKB-SubCell"/>
</dbReference>
<dbReference type="GO" id="GO:0005267">
    <property type="term" value="F:potassium channel activity"/>
    <property type="evidence" value="ECO:0007669"/>
    <property type="project" value="UniProtKB-KW"/>
</dbReference>